<dbReference type="RefSeq" id="WP_184788427.1">
    <property type="nucleotide sequence ID" value="NZ_BONT01000083.1"/>
</dbReference>
<organism evidence="5 6">
    <name type="scientific">Phytomonospora endophytica</name>
    <dbReference type="NCBI Taxonomy" id="714109"/>
    <lineage>
        <taxon>Bacteria</taxon>
        <taxon>Bacillati</taxon>
        <taxon>Actinomycetota</taxon>
        <taxon>Actinomycetes</taxon>
        <taxon>Micromonosporales</taxon>
        <taxon>Micromonosporaceae</taxon>
        <taxon>Phytomonospora</taxon>
    </lineage>
</organism>
<reference evidence="5 6" key="1">
    <citation type="submission" date="2020-08" db="EMBL/GenBank/DDBJ databases">
        <title>Genomic Encyclopedia of Type Strains, Phase IV (KMG-IV): sequencing the most valuable type-strain genomes for metagenomic binning, comparative biology and taxonomic classification.</title>
        <authorList>
            <person name="Goeker M."/>
        </authorList>
    </citation>
    <scope>NUCLEOTIDE SEQUENCE [LARGE SCALE GENOMIC DNA]</scope>
    <source>
        <strain evidence="5 6">YIM 65646</strain>
    </source>
</reference>
<evidence type="ECO:0000256" key="4">
    <source>
        <dbReference type="SAM" id="SignalP"/>
    </source>
</evidence>
<keyword evidence="1" id="KW-0378">Hydrolase</keyword>
<dbReference type="GO" id="GO:0016042">
    <property type="term" value="P:lipid catabolic process"/>
    <property type="evidence" value="ECO:0007669"/>
    <property type="project" value="UniProtKB-KW"/>
</dbReference>
<dbReference type="InterPro" id="IPR006311">
    <property type="entry name" value="TAT_signal"/>
</dbReference>
<comment type="caution">
    <text evidence="5">The sequence shown here is derived from an EMBL/GenBank/DDBJ whole genome shotgun (WGS) entry which is preliminary data.</text>
</comment>
<protein>
    <recommendedName>
        <fullName evidence="7">Lipase</fullName>
    </recommendedName>
</protein>
<name>A0A841FI54_9ACTN</name>
<feature type="chain" id="PRO_5038602293" description="Lipase" evidence="4">
    <location>
        <begin position="30"/>
        <end position="416"/>
    </location>
</feature>
<evidence type="ECO:0000313" key="6">
    <source>
        <dbReference type="Proteomes" id="UP000548476"/>
    </source>
</evidence>
<dbReference type="EMBL" id="JACHGT010000007">
    <property type="protein sequence ID" value="MBB6035544.1"/>
    <property type="molecule type" value="Genomic_DNA"/>
</dbReference>
<evidence type="ECO:0000256" key="1">
    <source>
        <dbReference type="ARBA" id="ARBA00022801"/>
    </source>
</evidence>
<evidence type="ECO:0000256" key="2">
    <source>
        <dbReference type="ARBA" id="ARBA00022963"/>
    </source>
</evidence>
<dbReference type="Proteomes" id="UP000548476">
    <property type="component" value="Unassembled WGS sequence"/>
</dbReference>
<feature type="signal peptide" evidence="4">
    <location>
        <begin position="1"/>
        <end position="29"/>
    </location>
</feature>
<evidence type="ECO:0008006" key="7">
    <source>
        <dbReference type="Google" id="ProtNLM"/>
    </source>
</evidence>
<dbReference type="PROSITE" id="PS51318">
    <property type="entry name" value="TAT"/>
    <property type="match status" value="1"/>
</dbReference>
<dbReference type="Gene3D" id="3.40.50.1820">
    <property type="entry name" value="alpha/beta hydrolase"/>
    <property type="match status" value="1"/>
</dbReference>
<keyword evidence="4" id="KW-0732">Signal</keyword>
<sequence length="416" mass="45052">METTRRALLTAAGTAALTVPFVLPGAAAAAEGEAVVPVLPAPTGPYPVGRTELHLIDHSRPDPWLSTQPYREIMISVWYPARDIGGHERARVFPARTAAFMSSRSIYPGVPAGAIDWAATTSAAYTDAPAARCGRAPVLLSVSGHFQPREMWTTMSQELASRGYVVVTASRTHEFPVEFPDGRYVDTHQPGPIPPSDPIPWLRQTMDSWCDDARHILDSLEVLAAGGDPSEGDRPLPDGLGRLVDPARTGTFGANAGGAAGAIETAFRDRRVDAVHAGEAGFTYEVDGVAEPFVTFHENGIRRPLLVMRASTEYQTADPLYDRFFGLCTGPARELELVGAGQGSQNDQQTFLPRFQEALGLPPGHFAGEIGDIVPRRSVRAQKAYLTAFFDRYLRRRGGHLLDGPSPAFPEVAFRR</sequence>
<gene>
    <name evidence="5" type="ORF">HNR73_003408</name>
</gene>
<proteinExistence type="predicted"/>
<keyword evidence="2" id="KW-0442">Lipid degradation</keyword>
<dbReference type="PANTHER" id="PTHR10272">
    <property type="entry name" value="PLATELET-ACTIVATING FACTOR ACETYLHYDROLASE"/>
    <property type="match status" value="1"/>
</dbReference>
<keyword evidence="3" id="KW-0443">Lipid metabolism</keyword>
<dbReference type="GO" id="GO:0003847">
    <property type="term" value="F:1-alkyl-2-acetylglycerophosphocholine esterase activity"/>
    <property type="evidence" value="ECO:0007669"/>
    <property type="project" value="TreeGrafter"/>
</dbReference>
<dbReference type="AlphaFoldDB" id="A0A841FI54"/>
<evidence type="ECO:0000313" key="5">
    <source>
        <dbReference type="EMBL" id="MBB6035544.1"/>
    </source>
</evidence>
<evidence type="ECO:0000256" key="3">
    <source>
        <dbReference type="ARBA" id="ARBA00023098"/>
    </source>
</evidence>
<dbReference type="SUPFAM" id="SSF53474">
    <property type="entry name" value="alpha/beta-Hydrolases"/>
    <property type="match status" value="1"/>
</dbReference>
<accession>A0A841FI54</accession>
<keyword evidence="6" id="KW-1185">Reference proteome</keyword>
<dbReference type="PANTHER" id="PTHR10272:SF0">
    <property type="entry name" value="PLATELET-ACTIVATING FACTOR ACETYLHYDROLASE"/>
    <property type="match status" value="1"/>
</dbReference>
<dbReference type="InterPro" id="IPR029058">
    <property type="entry name" value="AB_hydrolase_fold"/>
</dbReference>